<keyword evidence="1" id="KW-0732">Signal</keyword>
<proteinExistence type="predicted"/>
<dbReference type="AlphaFoldDB" id="A0AAE7E7M5"/>
<sequence>MKKQIVKTITFLGIFFSSNLFAITPPTPEEYKEIVDSFKLIDTSEKELSHTFRVNGEEIKFTIDKLDDKQALKNGQWQRHLIKFNNIKLQKFNGGNLVYIYDQKLFAVACIAKDKKTVLASIVRSSVKDYKEIHYGGLVSLIDKNIKDDSYVLDEDEIFKTPISRFISIKTPYNPNEFYPYFNEQRILERLYETGTCDKKATNEANIEVLLGNKWIPQEQSWKINKE</sequence>
<keyword evidence="3" id="KW-1185">Reference proteome</keyword>
<organism evidence="2 3">
    <name type="scientific">Arcobacter defluvii</name>
    <dbReference type="NCBI Taxonomy" id="873191"/>
    <lineage>
        <taxon>Bacteria</taxon>
        <taxon>Pseudomonadati</taxon>
        <taxon>Campylobacterota</taxon>
        <taxon>Epsilonproteobacteria</taxon>
        <taxon>Campylobacterales</taxon>
        <taxon>Arcobacteraceae</taxon>
        <taxon>Arcobacter</taxon>
    </lineage>
</organism>
<dbReference type="Proteomes" id="UP000503313">
    <property type="component" value="Chromosome"/>
</dbReference>
<accession>A0AAE7E7M5</accession>
<feature type="chain" id="PRO_5042039105" evidence="1">
    <location>
        <begin position="23"/>
        <end position="227"/>
    </location>
</feature>
<name>A0AAE7E7M5_9BACT</name>
<dbReference type="KEGG" id="adz:ADFLV_2270"/>
<dbReference type="RefSeq" id="WP_129012224.1">
    <property type="nucleotide sequence ID" value="NZ_CP053835.1"/>
</dbReference>
<dbReference type="EMBL" id="CP053835">
    <property type="protein sequence ID" value="QKF78276.1"/>
    <property type="molecule type" value="Genomic_DNA"/>
</dbReference>
<evidence type="ECO:0000313" key="3">
    <source>
        <dbReference type="Proteomes" id="UP000503313"/>
    </source>
</evidence>
<evidence type="ECO:0000256" key="1">
    <source>
        <dbReference type="SAM" id="SignalP"/>
    </source>
</evidence>
<evidence type="ECO:0000313" key="2">
    <source>
        <dbReference type="EMBL" id="QKF78276.1"/>
    </source>
</evidence>
<feature type="signal peptide" evidence="1">
    <location>
        <begin position="1"/>
        <end position="22"/>
    </location>
</feature>
<protein>
    <submittedName>
        <fullName evidence="2">Uncharacterized protein</fullName>
    </submittedName>
</protein>
<gene>
    <name evidence="2" type="ORF">ADFLV_2270</name>
</gene>
<reference evidence="2 3" key="1">
    <citation type="submission" date="2020-05" db="EMBL/GenBank/DDBJ databases">
        <title>Complete genome sequencing of Campylobacter and Arcobacter type strains.</title>
        <authorList>
            <person name="Miller W.G."/>
            <person name="Yee E."/>
        </authorList>
    </citation>
    <scope>NUCLEOTIDE SEQUENCE [LARGE SCALE GENOMIC DNA]</scope>
    <source>
        <strain evidence="2 3">LMG 25694</strain>
    </source>
</reference>